<evidence type="ECO:0000256" key="7">
    <source>
        <dbReference type="ARBA" id="ARBA00022989"/>
    </source>
</evidence>
<dbReference type="Proteomes" id="UP000001554">
    <property type="component" value="Chromosome 5"/>
</dbReference>
<evidence type="ECO:0000256" key="9">
    <source>
        <dbReference type="ARBA" id="ARBA00023136"/>
    </source>
</evidence>
<proteinExistence type="inferred from homology"/>
<name>A0A9J7L7P8_BRAFL</name>
<evidence type="ECO:0000313" key="15">
    <source>
        <dbReference type="Proteomes" id="UP000001554"/>
    </source>
</evidence>
<dbReference type="OrthoDB" id="10264956at2759"/>
<keyword evidence="11" id="KW-0325">Glycoprotein</keyword>
<evidence type="ECO:0000313" key="16">
    <source>
        <dbReference type="RefSeq" id="XP_035677592.1"/>
    </source>
</evidence>
<dbReference type="InterPro" id="IPR050943">
    <property type="entry name" value="Glycosyltr_29_Sialyltrsf"/>
</dbReference>
<feature type="disulfide bond" evidence="12">
    <location>
        <begin position="236"/>
        <end position="389"/>
    </location>
</feature>
<keyword evidence="3" id="KW-0328">Glycosyltransferase</keyword>
<dbReference type="GO" id="GO:0006491">
    <property type="term" value="P:N-glycan processing"/>
    <property type="evidence" value="ECO:0000318"/>
    <property type="project" value="GO_Central"/>
</dbReference>
<keyword evidence="4" id="KW-0808">Transferase</keyword>
<protein>
    <submittedName>
        <fullName evidence="16">CMP-N-acetylneuraminate-poly-alpha-2, 8-sialyltransferase-like isoform X1</fullName>
    </submittedName>
</protein>
<dbReference type="PIRSF" id="PIRSF005557">
    <property type="entry name" value="Sialyl_trans"/>
    <property type="match status" value="1"/>
</dbReference>
<feature type="compositionally biased region" description="Polar residues" evidence="13">
    <location>
        <begin position="124"/>
        <end position="139"/>
    </location>
</feature>
<dbReference type="Gene3D" id="3.90.1480.20">
    <property type="entry name" value="Glycosyl transferase family 29"/>
    <property type="match status" value="1"/>
</dbReference>
<dbReference type="GO" id="GO:0000139">
    <property type="term" value="C:Golgi membrane"/>
    <property type="evidence" value="ECO:0007669"/>
    <property type="project" value="UniProtKB-SubCell"/>
</dbReference>
<dbReference type="GO" id="GO:0009311">
    <property type="term" value="P:oligosaccharide metabolic process"/>
    <property type="evidence" value="ECO:0000318"/>
    <property type="project" value="GO_Central"/>
</dbReference>
<reference evidence="16" key="2">
    <citation type="submission" date="2025-08" db="UniProtKB">
        <authorList>
            <consortium name="RefSeq"/>
        </authorList>
    </citation>
    <scope>IDENTIFICATION</scope>
    <source>
        <strain evidence="16">S238N-H82</strain>
        <tissue evidence="16">Testes</tissue>
    </source>
</reference>
<evidence type="ECO:0000256" key="14">
    <source>
        <dbReference type="SAM" id="Phobius"/>
    </source>
</evidence>
<evidence type="ECO:0000256" key="1">
    <source>
        <dbReference type="ARBA" id="ARBA00004323"/>
    </source>
</evidence>
<feature type="compositionally biased region" description="Basic and acidic residues" evidence="13">
    <location>
        <begin position="101"/>
        <end position="113"/>
    </location>
</feature>
<evidence type="ECO:0000256" key="4">
    <source>
        <dbReference type="ARBA" id="ARBA00022679"/>
    </source>
</evidence>
<dbReference type="AlphaFoldDB" id="A0A9J7L7P8"/>
<evidence type="ECO:0000256" key="8">
    <source>
        <dbReference type="ARBA" id="ARBA00023034"/>
    </source>
</evidence>
<keyword evidence="7 14" id="KW-1133">Transmembrane helix</keyword>
<dbReference type="InterPro" id="IPR001675">
    <property type="entry name" value="Glyco_trans_29"/>
</dbReference>
<evidence type="ECO:0000256" key="5">
    <source>
        <dbReference type="ARBA" id="ARBA00022692"/>
    </source>
</evidence>
<dbReference type="GeneID" id="118416559"/>
<accession>A0A9J7L7P8</accession>
<evidence type="ECO:0000256" key="2">
    <source>
        <dbReference type="ARBA" id="ARBA00006003"/>
    </source>
</evidence>
<comment type="similarity">
    <text evidence="2">Belongs to the glycosyltransferase 29 family.</text>
</comment>
<evidence type="ECO:0000256" key="10">
    <source>
        <dbReference type="ARBA" id="ARBA00023157"/>
    </source>
</evidence>
<keyword evidence="8" id="KW-0333">Golgi apparatus</keyword>
<organism evidence="15 16">
    <name type="scientific">Branchiostoma floridae</name>
    <name type="common">Florida lancelet</name>
    <name type="synonym">Amphioxus</name>
    <dbReference type="NCBI Taxonomy" id="7739"/>
    <lineage>
        <taxon>Eukaryota</taxon>
        <taxon>Metazoa</taxon>
        <taxon>Chordata</taxon>
        <taxon>Cephalochordata</taxon>
        <taxon>Leptocardii</taxon>
        <taxon>Amphioxiformes</taxon>
        <taxon>Branchiostomatidae</taxon>
        <taxon>Branchiostoma</taxon>
    </lineage>
</organism>
<dbReference type="PANTHER" id="PTHR11987:SF52">
    <property type="entry name" value="CMP-N-ACETYLNEURAMINATE-POLY-ALPHA-2, 8-SIALYLTRANSFERASE-LIKE ISOFORM X1"/>
    <property type="match status" value="1"/>
</dbReference>
<evidence type="ECO:0000256" key="12">
    <source>
        <dbReference type="PIRSR" id="PIRSR005557-2"/>
    </source>
</evidence>
<evidence type="ECO:0000256" key="11">
    <source>
        <dbReference type="ARBA" id="ARBA00023180"/>
    </source>
</evidence>
<dbReference type="InterPro" id="IPR012163">
    <property type="entry name" value="Sialyl_trans"/>
</dbReference>
<keyword evidence="10" id="KW-1015">Disulfide bond</keyword>
<feature type="transmembrane region" description="Helical" evidence="14">
    <location>
        <begin position="62"/>
        <end position="80"/>
    </location>
</feature>
<gene>
    <name evidence="16" type="primary">LOC118416559</name>
</gene>
<feature type="region of interest" description="Disordered" evidence="13">
    <location>
        <begin position="93"/>
        <end position="139"/>
    </location>
</feature>
<evidence type="ECO:0000256" key="6">
    <source>
        <dbReference type="ARBA" id="ARBA00022968"/>
    </source>
</evidence>
<dbReference type="PANTHER" id="PTHR11987">
    <property type="entry name" value="ALPHA-2,8-SIALYLTRANSFERASE"/>
    <property type="match status" value="1"/>
</dbReference>
<dbReference type="InterPro" id="IPR038578">
    <property type="entry name" value="GT29-like_sf"/>
</dbReference>
<keyword evidence="9 14" id="KW-0472">Membrane</keyword>
<dbReference type="Pfam" id="PF00777">
    <property type="entry name" value="Glyco_transf_29"/>
    <property type="match status" value="1"/>
</dbReference>
<evidence type="ECO:0000256" key="3">
    <source>
        <dbReference type="ARBA" id="ARBA00022676"/>
    </source>
</evidence>
<dbReference type="GO" id="GO:0003828">
    <property type="term" value="F:alpha-N-acetylneuraminate alpha-2,8-sialyltransferase activity"/>
    <property type="evidence" value="ECO:0000318"/>
    <property type="project" value="GO_Central"/>
</dbReference>
<evidence type="ECO:0000256" key="13">
    <source>
        <dbReference type="SAM" id="MobiDB-lite"/>
    </source>
</evidence>
<comment type="subcellular location">
    <subcellularLocation>
        <location evidence="1">Golgi apparatus membrane</location>
        <topology evidence="1">Single-pass type II membrane protein</topology>
    </subcellularLocation>
</comment>
<keyword evidence="5 14" id="KW-0812">Transmembrane</keyword>
<keyword evidence="6" id="KW-0735">Signal-anchor</keyword>
<keyword evidence="15" id="KW-1185">Reference proteome</keyword>
<dbReference type="KEGG" id="bfo:118416559"/>
<sequence>MGISDSGSIVCSYVRTGKSHRRAGPVTRVNTTVLCRGRKHFIMGLKECNTSRIFKSCNTSRMFKSMMVLFFVLPLVMLFLTRYELSTNAEPRLHTKNAGSDFRETPQRVEKPTANDTIVPATSGRPNDTGNVQGDSTNQTSVQNNTAQVLGPGIHAAKNNTKWRFNSTEVQKMRQHILKFYNPETNLTLRKSGIRIGQQLKYEMKWGNKTSLNVTKNFFMLIPEESPLKDRHFNTCTVVGNSGILLNSSCGQEIDSMDFVIRCNLPQIEGYEKDVGSKANLTTMNPSVIGQHFGQWENKTADDYDRLIRRLEQIGDQILYVPTLASWVGYQWVSAIIQILLQHKLPMKTAFPPGINPVVKLAWTKAGFKMSALRPSTGVTMYTLAATICDQIHMYGYYPHSKDTRGRAISYHYYDKVSGDKFAHNFLEEFRAFQELHRRGALVLHTEPCR</sequence>
<dbReference type="RefSeq" id="XP_035677592.1">
    <property type="nucleotide sequence ID" value="XM_035821699.1"/>
</dbReference>
<reference evidence="15" key="1">
    <citation type="journal article" date="2020" name="Nat. Ecol. Evol.">
        <title>Deeply conserved synteny resolves early events in vertebrate evolution.</title>
        <authorList>
            <person name="Simakov O."/>
            <person name="Marletaz F."/>
            <person name="Yue J.X."/>
            <person name="O'Connell B."/>
            <person name="Jenkins J."/>
            <person name="Brandt A."/>
            <person name="Calef R."/>
            <person name="Tung C.H."/>
            <person name="Huang T.K."/>
            <person name="Schmutz J."/>
            <person name="Satoh N."/>
            <person name="Yu J.K."/>
            <person name="Putnam N.H."/>
            <person name="Green R.E."/>
            <person name="Rokhsar D.S."/>
        </authorList>
    </citation>
    <scope>NUCLEOTIDE SEQUENCE [LARGE SCALE GENOMIC DNA]</scope>
    <source>
        <strain evidence="15">S238N-H82</strain>
    </source>
</reference>